<sequence>MEIPGERFVLPLDNDSQNDQTLAPQTRSSLIGDIVENTPDTTPTAPVLPPNASQGTGFPEHRNRLRSPSKFKQRVQGTLPKNQTKDTPAPGRTEKQTISDENEQRIANMSLDDIEKEQKELMEKLPPGLIERFLKKPQMGDGEVHGSFKNSKVDENESNSGPGSEPASEDQLGPSVRPKLTKRVTFENDLPPAVDDGGDDDSPPAVNMHFPKPTAATDIDELDPDSPEFLEKLHTKYFPSLPADPSRLAWMAPVLSEEDKSSYHPSQSDVPASALRFDFKGTLLPPRVSRELPGHLGLHHHADAPNAAGYTVPELAHLARSTFPTQRCMAIQTLGRILYRLGKGTEQGGYGIEEIVQGLWKCMAEGGVIEGLEEAAAATGGHMSVKAYATDALWLWQKGGGHRWKSL</sequence>
<evidence type="ECO:0000259" key="3">
    <source>
        <dbReference type="Pfam" id="PF08620"/>
    </source>
</evidence>
<dbReference type="InterPro" id="IPR013930">
    <property type="entry name" value="RPAP1_N"/>
</dbReference>
<feature type="region of interest" description="Disordered" evidence="2">
    <location>
        <begin position="1"/>
        <end position="109"/>
    </location>
</feature>
<dbReference type="InterPro" id="IPR039913">
    <property type="entry name" value="RPAP1/Rba50"/>
</dbReference>
<feature type="compositionally biased region" description="Basic residues" evidence="2">
    <location>
        <begin position="63"/>
        <end position="73"/>
    </location>
</feature>
<accession>A0A2T7A6E6</accession>
<name>A0A2T7A6E6_TUBBO</name>
<evidence type="ECO:0000256" key="2">
    <source>
        <dbReference type="SAM" id="MobiDB-lite"/>
    </source>
</evidence>
<dbReference type="AlphaFoldDB" id="A0A2T7A6E6"/>
<comment type="similarity">
    <text evidence="1">Belongs to the RPAP1 family.</text>
</comment>
<reference evidence="5 6" key="1">
    <citation type="submission" date="2017-04" db="EMBL/GenBank/DDBJ databases">
        <title>Draft genome sequence of Tuber borchii Vittad., a whitish edible truffle.</title>
        <authorList>
            <consortium name="DOE Joint Genome Institute"/>
            <person name="Murat C."/>
            <person name="Kuo A."/>
            <person name="Barry K.W."/>
            <person name="Clum A."/>
            <person name="Dockter R.B."/>
            <person name="Fauchery L."/>
            <person name="Iotti M."/>
            <person name="Kohler A."/>
            <person name="Labutti K."/>
            <person name="Lindquist E.A."/>
            <person name="Lipzen A."/>
            <person name="Ohm R.A."/>
            <person name="Wang M."/>
            <person name="Grigoriev I.V."/>
            <person name="Zambonelli A."/>
            <person name="Martin F.M."/>
        </authorList>
    </citation>
    <scope>NUCLEOTIDE SEQUENCE [LARGE SCALE GENOMIC DNA]</scope>
    <source>
        <strain evidence="5 6">Tbo3840</strain>
    </source>
</reference>
<evidence type="ECO:0000259" key="4">
    <source>
        <dbReference type="Pfam" id="PF08621"/>
    </source>
</evidence>
<feature type="compositionally biased region" description="Polar residues" evidence="2">
    <location>
        <begin position="14"/>
        <end position="29"/>
    </location>
</feature>
<dbReference type="EMBL" id="NESQ01000015">
    <property type="protein sequence ID" value="PUU83312.1"/>
    <property type="molecule type" value="Genomic_DNA"/>
</dbReference>
<evidence type="ECO:0000313" key="5">
    <source>
        <dbReference type="EMBL" id="PUU83312.1"/>
    </source>
</evidence>
<dbReference type="OrthoDB" id="348201at2759"/>
<dbReference type="PANTHER" id="PTHR21483">
    <property type="entry name" value="RNA POLYMERASE II-ASSOCIATED PROTEIN 1"/>
    <property type="match status" value="1"/>
</dbReference>
<keyword evidence="6" id="KW-1185">Reference proteome</keyword>
<feature type="domain" description="RPAP1 N-terminal" evidence="4">
    <location>
        <begin position="96"/>
        <end position="136"/>
    </location>
</feature>
<feature type="region of interest" description="Disordered" evidence="2">
    <location>
        <begin position="137"/>
        <end position="226"/>
    </location>
</feature>
<dbReference type="GO" id="GO:0006366">
    <property type="term" value="P:transcription by RNA polymerase II"/>
    <property type="evidence" value="ECO:0007669"/>
    <property type="project" value="InterPro"/>
</dbReference>
<dbReference type="InterPro" id="IPR013929">
    <property type="entry name" value="RPAP1_C"/>
</dbReference>
<dbReference type="PANTHER" id="PTHR21483:SF18">
    <property type="entry name" value="RNA POLYMERASE II-ASSOCIATED PROTEIN 1"/>
    <property type="match status" value="1"/>
</dbReference>
<dbReference type="Pfam" id="PF08620">
    <property type="entry name" value="RPAP1_C"/>
    <property type="match status" value="1"/>
</dbReference>
<dbReference type="Proteomes" id="UP000244722">
    <property type="component" value="Unassembled WGS sequence"/>
</dbReference>
<dbReference type="STRING" id="42251.A0A2T7A6E6"/>
<feature type="domain" description="RPAP1 C-terminal" evidence="3">
    <location>
        <begin position="275"/>
        <end position="341"/>
    </location>
</feature>
<feature type="compositionally biased region" description="Basic and acidic residues" evidence="2">
    <location>
        <begin position="142"/>
        <end position="155"/>
    </location>
</feature>
<proteinExistence type="inferred from homology"/>
<evidence type="ECO:0000313" key="6">
    <source>
        <dbReference type="Proteomes" id="UP000244722"/>
    </source>
</evidence>
<feature type="compositionally biased region" description="Polar residues" evidence="2">
    <location>
        <begin position="75"/>
        <end position="86"/>
    </location>
</feature>
<gene>
    <name evidence="5" type="ORF">B9Z19DRAFT_1073032</name>
</gene>
<feature type="compositionally biased region" description="Basic and acidic residues" evidence="2">
    <location>
        <begin position="92"/>
        <end position="104"/>
    </location>
</feature>
<comment type="caution">
    <text evidence="5">The sequence shown here is derived from an EMBL/GenBank/DDBJ whole genome shotgun (WGS) entry which is preliminary data.</text>
</comment>
<organism evidence="5 6">
    <name type="scientific">Tuber borchii</name>
    <name type="common">White truffle</name>
    <dbReference type="NCBI Taxonomy" id="42251"/>
    <lineage>
        <taxon>Eukaryota</taxon>
        <taxon>Fungi</taxon>
        <taxon>Dikarya</taxon>
        <taxon>Ascomycota</taxon>
        <taxon>Pezizomycotina</taxon>
        <taxon>Pezizomycetes</taxon>
        <taxon>Pezizales</taxon>
        <taxon>Tuberaceae</taxon>
        <taxon>Tuber</taxon>
    </lineage>
</organism>
<dbReference type="Pfam" id="PF08621">
    <property type="entry name" value="RPAP1_N"/>
    <property type="match status" value="1"/>
</dbReference>
<evidence type="ECO:0000256" key="1">
    <source>
        <dbReference type="ARBA" id="ARBA00009953"/>
    </source>
</evidence>
<protein>
    <submittedName>
        <fullName evidence="5">RPAP1-like protein</fullName>
    </submittedName>
</protein>